<reference evidence="2" key="1">
    <citation type="submission" date="2011-07" db="EMBL/GenBank/DDBJ databases">
        <title>Divergent evolution of antigenic variation in African trypanosomes.</title>
        <authorList>
            <person name="Jackson A.P."/>
            <person name="Berry A."/>
            <person name="Allison H.C."/>
            <person name="Burton P."/>
            <person name="Anderson J."/>
            <person name="Aslett M."/>
            <person name="Brown R."/>
            <person name="Corton N."/>
            <person name="Harris D."/>
            <person name="Hauser H."/>
            <person name="Gamble J."/>
            <person name="Gilderthorp R."/>
            <person name="McQuillan J."/>
            <person name="Quail M.A."/>
            <person name="Sanders M."/>
            <person name="Van Tonder A."/>
            <person name="Ginger M.L."/>
            <person name="Donelson J.E."/>
            <person name="Field M.C."/>
            <person name="Barry J.D."/>
            <person name="Berriman M."/>
            <person name="Hertz-Fowler C."/>
        </authorList>
    </citation>
    <scope>NUCLEOTIDE SEQUENCE [LARGE SCALE GENOMIC DNA]</scope>
    <source>
        <strain evidence="2">IL3000</strain>
    </source>
</reference>
<gene>
    <name evidence="1" type="ORF">TCIL3000_0_11730</name>
</gene>
<sequence length="236" mass="25624">MLIGSAEGNSPPKAHPIVAADSLSLPSGVFSSVSSALRGVEPQHIPQERLAQHQAYFTAKGGPIKAHLDGEPSSLDAQIACVLLVAFESCMSIPLVPLTNSNGTLHLIAIGRLSAIPQANNNAWHLGLRKSHFRILQEPFPLCSEADRANVPLQPGLPSRRLLISSSHSSRNWGRVSPLTNDKWPPKENFSTRKVLSYACNQLPLTRVRKAVHLLIIFFTVNPASDEVRRGYTAPV</sequence>
<evidence type="ECO:0000313" key="1">
    <source>
        <dbReference type="EMBL" id="CCD16225.1"/>
    </source>
</evidence>
<dbReference type="AlphaFoldDB" id="F9WFZ5"/>
<protein>
    <submittedName>
        <fullName evidence="1">WGS project CAEQ00000000 data, annotated contig 443</fullName>
    </submittedName>
</protein>
<organism evidence="1 2">
    <name type="scientific">Trypanosoma congolense (strain IL3000)</name>
    <dbReference type="NCBI Taxonomy" id="1068625"/>
    <lineage>
        <taxon>Eukaryota</taxon>
        <taxon>Discoba</taxon>
        <taxon>Euglenozoa</taxon>
        <taxon>Kinetoplastea</taxon>
        <taxon>Metakinetoplastina</taxon>
        <taxon>Trypanosomatida</taxon>
        <taxon>Trypanosomatidae</taxon>
        <taxon>Trypanosoma</taxon>
        <taxon>Nannomonas</taxon>
    </lineage>
</organism>
<dbReference type="VEuPathDB" id="TriTrypDB:TcIL3000_0_11730"/>
<reference evidence="1 2" key="2">
    <citation type="journal article" date="2012" name="Proc. Natl. Acad. Sci. U.S.A.">
        <title>Antigenic diversity is generated by distinct evolutionary mechanisms in African trypanosome species.</title>
        <authorList>
            <person name="Jackson A.P."/>
            <person name="Berry A."/>
            <person name="Aslett M."/>
            <person name="Allison H.C."/>
            <person name="Burton P."/>
            <person name="Vavrova-Anderson J."/>
            <person name="Brown R."/>
            <person name="Browne H."/>
            <person name="Corton N."/>
            <person name="Hauser H."/>
            <person name="Gamble J."/>
            <person name="Gilderthorp R."/>
            <person name="Marcello L."/>
            <person name="McQuillan J."/>
            <person name="Otto T.D."/>
            <person name="Quail M.A."/>
            <person name="Sanders M.J."/>
            <person name="van Tonder A."/>
            <person name="Ginger M.L."/>
            <person name="Field M.C."/>
            <person name="Barry J.D."/>
            <person name="Hertz-Fowler C."/>
            <person name="Berriman M."/>
        </authorList>
    </citation>
    <scope>NUCLEOTIDE SEQUENCE [LARGE SCALE GENOMIC DNA]</scope>
    <source>
        <strain evidence="1 2">IL3000</strain>
    </source>
</reference>
<comment type="caution">
    <text evidence="1">The sequence shown here is derived from an EMBL/GenBank/DDBJ whole genome shotgun (WGS) entry which is preliminary data.</text>
</comment>
<proteinExistence type="predicted"/>
<evidence type="ECO:0000313" key="2">
    <source>
        <dbReference type="Proteomes" id="UP000000702"/>
    </source>
</evidence>
<dbReference type="Proteomes" id="UP000000702">
    <property type="component" value="Unassembled WGS sequence"/>
</dbReference>
<name>F9WFZ5_TRYCI</name>
<dbReference type="EMBL" id="CAEQ01002206">
    <property type="protein sequence ID" value="CCD16225.1"/>
    <property type="molecule type" value="Genomic_DNA"/>
</dbReference>
<accession>F9WFZ5</accession>
<keyword evidence="2" id="KW-1185">Reference proteome</keyword>